<dbReference type="GO" id="GO:0003879">
    <property type="term" value="F:ATP phosphoribosyltransferase activity"/>
    <property type="evidence" value="ECO:0007669"/>
    <property type="project" value="UniProtKB-UniRule"/>
</dbReference>
<dbReference type="GO" id="GO:0005524">
    <property type="term" value="F:ATP binding"/>
    <property type="evidence" value="ECO:0007669"/>
    <property type="project" value="UniProtKB-KW"/>
</dbReference>
<evidence type="ECO:0000256" key="16">
    <source>
        <dbReference type="ARBA" id="ARBA00023102"/>
    </source>
</evidence>
<comment type="caution">
    <text evidence="21">The sequence shown here is derived from an EMBL/GenBank/DDBJ whole genome shotgun (WGS) entry which is preliminary data.</text>
</comment>
<feature type="domain" description="Histidine biosynthesis HisG C-terminal" evidence="20">
    <location>
        <begin position="209"/>
        <end position="280"/>
    </location>
</feature>
<gene>
    <name evidence="18" type="primary">hisG</name>
    <name evidence="21" type="ORF">IAC29_06125</name>
</gene>
<dbReference type="InterPro" id="IPR011322">
    <property type="entry name" value="N-reg_PII-like_a/b"/>
</dbReference>
<evidence type="ECO:0000256" key="13">
    <source>
        <dbReference type="ARBA" id="ARBA00022741"/>
    </source>
</evidence>
<evidence type="ECO:0000256" key="6">
    <source>
        <dbReference type="ARBA" id="ARBA00011946"/>
    </source>
</evidence>
<evidence type="ECO:0000256" key="15">
    <source>
        <dbReference type="ARBA" id="ARBA00022842"/>
    </source>
</evidence>
<dbReference type="NCBIfam" id="TIGR03455">
    <property type="entry name" value="HisG_C-term"/>
    <property type="match status" value="1"/>
</dbReference>
<evidence type="ECO:0000256" key="10">
    <source>
        <dbReference type="ARBA" id="ARBA00022676"/>
    </source>
</evidence>
<keyword evidence="8 18" id="KW-0963">Cytoplasm</keyword>
<dbReference type="EMBL" id="JADIMQ010000088">
    <property type="protein sequence ID" value="MBO8448830.1"/>
    <property type="molecule type" value="Genomic_DNA"/>
</dbReference>
<reference evidence="21" key="1">
    <citation type="submission" date="2020-10" db="EMBL/GenBank/DDBJ databases">
        <authorList>
            <person name="Gilroy R."/>
        </authorList>
    </citation>
    <scope>NUCLEOTIDE SEQUENCE</scope>
    <source>
        <strain evidence="21">20514</strain>
    </source>
</reference>
<dbReference type="SUPFAM" id="SSF53850">
    <property type="entry name" value="Periplasmic binding protein-like II"/>
    <property type="match status" value="1"/>
</dbReference>
<dbReference type="GO" id="GO:0005737">
    <property type="term" value="C:cytoplasm"/>
    <property type="evidence" value="ECO:0007669"/>
    <property type="project" value="UniProtKB-SubCell"/>
</dbReference>
<proteinExistence type="inferred from homology"/>
<evidence type="ECO:0000259" key="20">
    <source>
        <dbReference type="Pfam" id="PF08029"/>
    </source>
</evidence>
<keyword evidence="14 18" id="KW-0067">ATP-binding</keyword>
<organism evidence="21 22">
    <name type="scientific">Candidatus Cryptobacteroides merdigallinarum</name>
    <dbReference type="NCBI Taxonomy" id="2840770"/>
    <lineage>
        <taxon>Bacteria</taxon>
        <taxon>Pseudomonadati</taxon>
        <taxon>Bacteroidota</taxon>
        <taxon>Bacteroidia</taxon>
        <taxon>Bacteroidales</taxon>
        <taxon>Candidatus Cryptobacteroides</taxon>
    </lineage>
</organism>
<sequence>MLRIALQSKGRLNEKSVELLREAGISIGENNRRLLSRSPNFPVEVLYLRDDDIPQTVSCGIADLGIVGLNEVEERGHPVDILQHLGFGKCRLSLAIPAYIGYTGPGFFEGRKVATSYPRILKAYFEEKNIRCEIREIAGSVEISPSIGLADGIFDIVSSGGTLVQNGLAEVEKVMDSDAVLIGTPGLDGEKMQTVRTLMSRFTSVLRSRGKKYMLVNVPNDRIDEALEIIPSMKSPTLLPLADKGWSAIHAVIDESEVWDMADRLKAIGAEDILVLSMEKLII</sequence>
<evidence type="ECO:0000256" key="3">
    <source>
        <dbReference type="ARBA" id="ARBA00004496"/>
    </source>
</evidence>
<dbReference type="NCBIfam" id="TIGR00070">
    <property type="entry name" value="hisG"/>
    <property type="match status" value="1"/>
</dbReference>
<evidence type="ECO:0000313" key="21">
    <source>
        <dbReference type="EMBL" id="MBO8448830.1"/>
    </source>
</evidence>
<keyword evidence="10 18" id="KW-0328">Glycosyltransferase</keyword>
<name>A0A9D9HC65_9BACT</name>
<keyword evidence="11 18" id="KW-0808">Transferase</keyword>
<evidence type="ECO:0000256" key="2">
    <source>
        <dbReference type="ARBA" id="ARBA00001946"/>
    </source>
</evidence>
<reference evidence="21" key="2">
    <citation type="journal article" date="2021" name="PeerJ">
        <title>Extensive microbial diversity within the chicken gut microbiome revealed by metagenomics and culture.</title>
        <authorList>
            <person name="Gilroy R."/>
            <person name="Ravi A."/>
            <person name="Getino M."/>
            <person name="Pursley I."/>
            <person name="Horton D.L."/>
            <person name="Alikhan N.F."/>
            <person name="Baker D."/>
            <person name="Gharbi K."/>
            <person name="Hall N."/>
            <person name="Watson M."/>
            <person name="Adriaenssens E.M."/>
            <person name="Foster-Nyarko E."/>
            <person name="Jarju S."/>
            <person name="Secka A."/>
            <person name="Antonio M."/>
            <person name="Oren A."/>
            <person name="Chaudhuri R.R."/>
            <person name="La Ragione R."/>
            <person name="Hildebrand F."/>
            <person name="Pallen M.J."/>
        </authorList>
    </citation>
    <scope>NUCLEOTIDE SEQUENCE</scope>
    <source>
        <strain evidence="21">20514</strain>
    </source>
</reference>
<evidence type="ECO:0000256" key="1">
    <source>
        <dbReference type="ARBA" id="ARBA00000915"/>
    </source>
</evidence>
<dbReference type="Gene3D" id="3.30.70.120">
    <property type="match status" value="1"/>
</dbReference>
<accession>A0A9D9HC65</accession>
<dbReference type="AlphaFoldDB" id="A0A9D9HC65"/>
<keyword evidence="9 18" id="KW-0028">Amino-acid biosynthesis</keyword>
<evidence type="ECO:0000256" key="8">
    <source>
        <dbReference type="ARBA" id="ARBA00022490"/>
    </source>
</evidence>
<dbReference type="SUPFAM" id="SSF54913">
    <property type="entry name" value="GlnB-like"/>
    <property type="match status" value="1"/>
</dbReference>
<dbReference type="PROSITE" id="PS01316">
    <property type="entry name" value="ATP_P_PHORIBOSYLTR"/>
    <property type="match status" value="1"/>
</dbReference>
<dbReference type="InterPro" id="IPR013115">
    <property type="entry name" value="HisG_C"/>
</dbReference>
<keyword evidence="16 18" id="KW-0368">Histidine biosynthesis</keyword>
<comment type="subcellular location">
    <subcellularLocation>
        <location evidence="3 18">Cytoplasm</location>
    </subcellularLocation>
</comment>
<comment type="cofactor">
    <cofactor evidence="2 18">
        <name>Mg(2+)</name>
        <dbReference type="ChEBI" id="CHEBI:18420"/>
    </cofactor>
</comment>
<evidence type="ECO:0000256" key="17">
    <source>
        <dbReference type="ARBA" id="ARBA00024861"/>
    </source>
</evidence>
<dbReference type="FunFam" id="3.30.70.120:FF:000002">
    <property type="entry name" value="ATP phosphoribosyltransferase"/>
    <property type="match status" value="1"/>
</dbReference>
<comment type="function">
    <text evidence="17 18">Catalyzes the condensation of ATP and 5-phosphoribose 1-diphosphate to form N'-(5'-phosphoribosyl)-ATP (PR-ATP). Has a crucial role in the pathway because the rate of histidine biosynthesis seems to be controlled primarily by regulation of HisG enzymatic activity.</text>
</comment>
<dbReference type="Gene3D" id="3.40.190.10">
    <property type="entry name" value="Periplasmic binding protein-like II"/>
    <property type="match status" value="2"/>
</dbReference>
<evidence type="ECO:0000256" key="7">
    <source>
        <dbReference type="ARBA" id="ARBA00020998"/>
    </source>
</evidence>
<evidence type="ECO:0000256" key="4">
    <source>
        <dbReference type="ARBA" id="ARBA00004667"/>
    </source>
</evidence>
<dbReference type="Proteomes" id="UP000810252">
    <property type="component" value="Unassembled WGS sequence"/>
</dbReference>
<dbReference type="FunFam" id="3.40.190.10:FF:000008">
    <property type="entry name" value="ATP phosphoribosyltransferase"/>
    <property type="match status" value="1"/>
</dbReference>
<evidence type="ECO:0000313" key="22">
    <source>
        <dbReference type="Proteomes" id="UP000810252"/>
    </source>
</evidence>
<dbReference type="GO" id="GO:0000287">
    <property type="term" value="F:magnesium ion binding"/>
    <property type="evidence" value="ECO:0007669"/>
    <property type="project" value="UniProtKB-UniRule"/>
</dbReference>
<protein>
    <recommendedName>
        <fullName evidence="7 18">ATP phosphoribosyltransferase</fullName>
        <shortName evidence="18">ATP-PRT</shortName>
        <shortName evidence="18">ATP-PRTase</shortName>
        <ecNumber evidence="6 18">2.4.2.17</ecNumber>
    </recommendedName>
</protein>
<comment type="catalytic activity">
    <reaction evidence="1 18">
        <text>1-(5-phospho-beta-D-ribosyl)-ATP + diphosphate = 5-phospho-alpha-D-ribose 1-diphosphate + ATP</text>
        <dbReference type="Rhea" id="RHEA:18473"/>
        <dbReference type="ChEBI" id="CHEBI:30616"/>
        <dbReference type="ChEBI" id="CHEBI:33019"/>
        <dbReference type="ChEBI" id="CHEBI:58017"/>
        <dbReference type="ChEBI" id="CHEBI:73183"/>
        <dbReference type="EC" id="2.4.2.17"/>
    </reaction>
</comment>
<dbReference type="EC" id="2.4.2.17" evidence="6 18"/>
<feature type="domain" description="ATP phosphoribosyltransferase catalytic" evidence="19">
    <location>
        <begin position="49"/>
        <end position="202"/>
    </location>
</feature>
<evidence type="ECO:0000256" key="18">
    <source>
        <dbReference type="HAMAP-Rule" id="MF_00079"/>
    </source>
</evidence>
<dbReference type="PANTHER" id="PTHR21403">
    <property type="entry name" value="ATP PHOSPHORIBOSYLTRANSFERASE ATP-PRTASE"/>
    <property type="match status" value="1"/>
</dbReference>
<dbReference type="HAMAP" id="MF_00079">
    <property type="entry name" value="HisG_Long"/>
    <property type="match status" value="1"/>
</dbReference>
<dbReference type="InterPro" id="IPR020621">
    <property type="entry name" value="ATP-PRT_HisG_long"/>
</dbReference>
<comment type="activity regulation">
    <text evidence="18">Feedback inhibited by histidine.</text>
</comment>
<dbReference type="InterPro" id="IPR018198">
    <property type="entry name" value="ATP_PRibTrfase_CS"/>
</dbReference>
<evidence type="ECO:0000256" key="14">
    <source>
        <dbReference type="ARBA" id="ARBA00022840"/>
    </source>
</evidence>
<dbReference type="InterPro" id="IPR015867">
    <property type="entry name" value="N-reg_PII/ATP_PRibTrfase_C"/>
</dbReference>
<evidence type="ECO:0000256" key="11">
    <source>
        <dbReference type="ARBA" id="ARBA00022679"/>
    </source>
</evidence>
<evidence type="ECO:0000256" key="5">
    <source>
        <dbReference type="ARBA" id="ARBA00007955"/>
    </source>
</evidence>
<evidence type="ECO:0000256" key="12">
    <source>
        <dbReference type="ARBA" id="ARBA00022723"/>
    </source>
</evidence>
<evidence type="ECO:0000256" key="9">
    <source>
        <dbReference type="ARBA" id="ARBA00022605"/>
    </source>
</evidence>
<dbReference type="Pfam" id="PF01634">
    <property type="entry name" value="HisG"/>
    <property type="match status" value="1"/>
</dbReference>
<dbReference type="PANTHER" id="PTHR21403:SF8">
    <property type="entry name" value="ATP PHOSPHORIBOSYLTRANSFERASE"/>
    <property type="match status" value="1"/>
</dbReference>
<comment type="similarity">
    <text evidence="5 18">Belongs to the ATP phosphoribosyltransferase family. Long subfamily.</text>
</comment>
<comment type="pathway">
    <text evidence="4 18">Amino-acid biosynthesis; L-histidine biosynthesis; L-histidine from 5-phospho-alpha-D-ribose 1-diphosphate: step 1/9.</text>
</comment>
<dbReference type="InterPro" id="IPR013820">
    <property type="entry name" value="ATP_PRibTrfase_cat"/>
</dbReference>
<keyword evidence="15 18" id="KW-0460">Magnesium</keyword>
<dbReference type="GO" id="GO:0000105">
    <property type="term" value="P:L-histidine biosynthetic process"/>
    <property type="evidence" value="ECO:0007669"/>
    <property type="project" value="UniProtKB-UniRule"/>
</dbReference>
<keyword evidence="12 18" id="KW-0479">Metal-binding</keyword>
<evidence type="ECO:0000259" key="19">
    <source>
        <dbReference type="Pfam" id="PF01634"/>
    </source>
</evidence>
<dbReference type="InterPro" id="IPR001348">
    <property type="entry name" value="ATP_PRibTrfase_HisG"/>
</dbReference>
<keyword evidence="13 18" id="KW-0547">Nucleotide-binding</keyword>
<dbReference type="Pfam" id="PF08029">
    <property type="entry name" value="HisG_C"/>
    <property type="match status" value="1"/>
</dbReference>